<reference evidence="1 2" key="2">
    <citation type="journal article" date="2022" name="Mol. Ecol. Resour.">
        <title>The genomes of chicory, endive, great burdock and yacon provide insights into Asteraceae paleo-polyploidization history and plant inulin production.</title>
        <authorList>
            <person name="Fan W."/>
            <person name="Wang S."/>
            <person name="Wang H."/>
            <person name="Wang A."/>
            <person name="Jiang F."/>
            <person name="Liu H."/>
            <person name="Zhao H."/>
            <person name="Xu D."/>
            <person name="Zhang Y."/>
        </authorList>
    </citation>
    <scope>NUCLEOTIDE SEQUENCE [LARGE SCALE GENOMIC DNA]</scope>
    <source>
        <strain evidence="2">cv. Niubang</strain>
    </source>
</reference>
<accession>A0ACB9EGN9</accession>
<keyword evidence="2" id="KW-1185">Reference proteome</keyword>
<protein>
    <submittedName>
        <fullName evidence="1">Uncharacterized protein</fullName>
    </submittedName>
</protein>
<dbReference type="EMBL" id="CM042048">
    <property type="protein sequence ID" value="KAI3757921.1"/>
    <property type="molecule type" value="Genomic_DNA"/>
</dbReference>
<organism evidence="1 2">
    <name type="scientific">Arctium lappa</name>
    <name type="common">Greater burdock</name>
    <name type="synonym">Lappa major</name>
    <dbReference type="NCBI Taxonomy" id="4217"/>
    <lineage>
        <taxon>Eukaryota</taxon>
        <taxon>Viridiplantae</taxon>
        <taxon>Streptophyta</taxon>
        <taxon>Embryophyta</taxon>
        <taxon>Tracheophyta</taxon>
        <taxon>Spermatophyta</taxon>
        <taxon>Magnoliopsida</taxon>
        <taxon>eudicotyledons</taxon>
        <taxon>Gunneridae</taxon>
        <taxon>Pentapetalae</taxon>
        <taxon>asterids</taxon>
        <taxon>campanulids</taxon>
        <taxon>Asterales</taxon>
        <taxon>Asteraceae</taxon>
        <taxon>Carduoideae</taxon>
        <taxon>Cardueae</taxon>
        <taxon>Arctiinae</taxon>
        <taxon>Arctium</taxon>
    </lineage>
</organism>
<sequence>MVAFFIINNRSLLINRPQAISSLALPPLSIAHSSSSTATTHSRLLLLSSLDNRLSVSASREHSRSVPRSGPCGWEACVPPLRCLIRQH</sequence>
<name>A0ACB9EGN9_ARCLA</name>
<evidence type="ECO:0000313" key="1">
    <source>
        <dbReference type="EMBL" id="KAI3757921.1"/>
    </source>
</evidence>
<proteinExistence type="predicted"/>
<dbReference type="Proteomes" id="UP001055879">
    <property type="component" value="Linkage Group LG02"/>
</dbReference>
<gene>
    <name evidence="1" type="ORF">L6452_05465</name>
</gene>
<reference evidence="2" key="1">
    <citation type="journal article" date="2022" name="Mol. Ecol. Resour.">
        <title>The genomes of chicory, endive, great burdock and yacon provide insights into Asteraceae palaeo-polyploidization history and plant inulin production.</title>
        <authorList>
            <person name="Fan W."/>
            <person name="Wang S."/>
            <person name="Wang H."/>
            <person name="Wang A."/>
            <person name="Jiang F."/>
            <person name="Liu H."/>
            <person name="Zhao H."/>
            <person name="Xu D."/>
            <person name="Zhang Y."/>
        </authorList>
    </citation>
    <scope>NUCLEOTIDE SEQUENCE [LARGE SCALE GENOMIC DNA]</scope>
    <source>
        <strain evidence="2">cv. Niubang</strain>
    </source>
</reference>
<comment type="caution">
    <text evidence="1">The sequence shown here is derived from an EMBL/GenBank/DDBJ whole genome shotgun (WGS) entry which is preliminary data.</text>
</comment>
<evidence type="ECO:0000313" key="2">
    <source>
        <dbReference type="Proteomes" id="UP001055879"/>
    </source>
</evidence>